<gene>
    <name evidence="2" type="ORF">TR104839</name>
</gene>
<protein>
    <submittedName>
        <fullName evidence="2">Uncharacterized protein</fullName>
    </submittedName>
</protein>
<proteinExistence type="predicted"/>
<name>A0A0X3NK14_SCHSO</name>
<keyword evidence="1" id="KW-0812">Transmembrane</keyword>
<evidence type="ECO:0000313" key="2">
    <source>
        <dbReference type="EMBL" id="JAP39813.1"/>
    </source>
</evidence>
<reference evidence="2" key="1">
    <citation type="submission" date="2016-01" db="EMBL/GenBank/DDBJ databases">
        <title>Reference transcriptome for the parasite Schistocephalus solidus: insights into the molecular evolution of parasitism.</title>
        <authorList>
            <person name="Hebert F.O."/>
            <person name="Grambauer S."/>
            <person name="Barber I."/>
            <person name="Landry C.R."/>
            <person name="Aubin-Horth N."/>
        </authorList>
    </citation>
    <scope>NUCLEOTIDE SEQUENCE</scope>
</reference>
<keyword evidence="1" id="KW-1133">Transmembrane helix</keyword>
<feature type="transmembrane region" description="Helical" evidence="1">
    <location>
        <begin position="131"/>
        <end position="154"/>
    </location>
</feature>
<organism evidence="2">
    <name type="scientific">Schistocephalus solidus</name>
    <name type="common">Tapeworm</name>
    <dbReference type="NCBI Taxonomy" id="70667"/>
    <lineage>
        <taxon>Eukaryota</taxon>
        <taxon>Metazoa</taxon>
        <taxon>Spiralia</taxon>
        <taxon>Lophotrochozoa</taxon>
        <taxon>Platyhelminthes</taxon>
        <taxon>Cestoda</taxon>
        <taxon>Eucestoda</taxon>
        <taxon>Diphyllobothriidea</taxon>
        <taxon>Diphyllobothriidae</taxon>
        <taxon>Schistocephalus</taxon>
    </lineage>
</organism>
<feature type="transmembrane region" description="Helical" evidence="1">
    <location>
        <begin position="91"/>
        <end position="119"/>
    </location>
</feature>
<dbReference type="AlphaFoldDB" id="A0A0X3NK14"/>
<feature type="non-terminal residue" evidence="2">
    <location>
        <position position="1"/>
    </location>
</feature>
<dbReference type="EMBL" id="GEEE01023412">
    <property type="protein sequence ID" value="JAP39813.1"/>
    <property type="molecule type" value="Transcribed_RNA"/>
</dbReference>
<keyword evidence="1" id="KW-0472">Membrane</keyword>
<feature type="transmembrane region" description="Helical" evidence="1">
    <location>
        <begin position="166"/>
        <end position="192"/>
    </location>
</feature>
<sequence>CVIYSAIIKCTDRAMAYWYARHKRVDLSIVPVRACCCIDNRLGCFLAAITTLICTLLAFIFVLMDIAQFADLNFIIWGGFPGQWRMPFWKGFILCDITMFIAHIILFGFTVALIIAISWPEKFRIYSLKPAVFNYFLVLLLHTIVELGVSTYIYSWYGLAAWRAPYLIVNIMFYIIRFVLHVWFLVISYSYILELRQELYAPVDPEMSQEIEALSIPPSAVSGVRYSGRHYATSSMAGSRIR</sequence>
<feature type="transmembrane region" description="Helical" evidence="1">
    <location>
        <begin position="42"/>
        <end position="64"/>
    </location>
</feature>
<evidence type="ECO:0000256" key="1">
    <source>
        <dbReference type="SAM" id="Phobius"/>
    </source>
</evidence>
<accession>A0A0X3NK14</accession>